<dbReference type="AlphaFoldDB" id="A0A4R1QXI3"/>
<organism evidence="1 2">
    <name type="scientific">Hydrogenispora ethanolica</name>
    <dbReference type="NCBI Taxonomy" id="1082276"/>
    <lineage>
        <taxon>Bacteria</taxon>
        <taxon>Bacillati</taxon>
        <taxon>Bacillota</taxon>
        <taxon>Hydrogenispora</taxon>
    </lineage>
</organism>
<sequence>MAINTDTISLQMLYERIELLRDRMQQLWNEKGYTDPEVLNASIELDGLLNEYHRRVAAEGRR</sequence>
<dbReference type="InterPro" id="IPR037208">
    <property type="entry name" value="Spo0E-like_sf"/>
</dbReference>
<dbReference type="InterPro" id="IPR036638">
    <property type="entry name" value="HLH_DNA-bd_sf"/>
</dbReference>
<reference evidence="1 2" key="1">
    <citation type="submission" date="2019-03" db="EMBL/GenBank/DDBJ databases">
        <title>Genomic Encyclopedia of Type Strains, Phase IV (KMG-IV): sequencing the most valuable type-strain genomes for metagenomic binning, comparative biology and taxonomic classification.</title>
        <authorList>
            <person name="Goeker M."/>
        </authorList>
    </citation>
    <scope>NUCLEOTIDE SEQUENCE [LARGE SCALE GENOMIC DNA]</scope>
    <source>
        <strain evidence="1 2">LX-B</strain>
    </source>
</reference>
<dbReference type="EMBL" id="SLUN01000054">
    <property type="protein sequence ID" value="TCL55740.1"/>
    <property type="molecule type" value="Genomic_DNA"/>
</dbReference>
<dbReference type="GO" id="GO:0043937">
    <property type="term" value="P:regulation of sporulation"/>
    <property type="evidence" value="ECO:0007669"/>
    <property type="project" value="InterPro"/>
</dbReference>
<dbReference type="Proteomes" id="UP000295008">
    <property type="component" value="Unassembled WGS sequence"/>
</dbReference>
<evidence type="ECO:0000313" key="1">
    <source>
        <dbReference type="EMBL" id="TCL55740.1"/>
    </source>
</evidence>
<dbReference type="InterPro" id="IPR018540">
    <property type="entry name" value="Spo0E-like"/>
</dbReference>
<evidence type="ECO:0000313" key="2">
    <source>
        <dbReference type="Proteomes" id="UP000295008"/>
    </source>
</evidence>
<keyword evidence="2" id="KW-1185">Reference proteome</keyword>
<proteinExistence type="predicted"/>
<dbReference type="Pfam" id="PF09388">
    <property type="entry name" value="SpoOE-like"/>
    <property type="match status" value="1"/>
</dbReference>
<comment type="caution">
    <text evidence="1">The sequence shown here is derived from an EMBL/GenBank/DDBJ whole genome shotgun (WGS) entry which is preliminary data.</text>
</comment>
<protein>
    <submittedName>
        <fullName evidence="1">Spo0E like sporulation regulatory protein</fullName>
    </submittedName>
</protein>
<dbReference type="GO" id="GO:0046983">
    <property type="term" value="F:protein dimerization activity"/>
    <property type="evidence" value="ECO:0007669"/>
    <property type="project" value="InterPro"/>
</dbReference>
<dbReference type="SUPFAM" id="SSF140500">
    <property type="entry name" value="BAS1536-like"/>
    <property type="match status" value="1"/>
</dbReference>
<name>A0A4R1QXI3_HYDET</name>
<accession>A0A4R1QXI3</accession>
<dbReference type="Gene3D" id="4.10.280.10">
    <property type="entry name" value="Helix-loop-helix DNA-binding domain"/>
    <property type="match status" value="1"/>
</dbReference>
<gene>
    <name evidence="1" type="ORF">EDC14_105423</name>
</gene>